<dbReference type="Pfam" id="PF05762">
    <property type="entry name" value="VWA_CoxE"/>
    <property type="match status" value="1"/>
</dbReference>
<organism evidence="2 3">
    <name type="scientific">Parvibaculum sedimenti</name>
    <dbReference type="NCBI Taxonomy" id="2608632"/>
    <lineage>
        <taxon>Bacteria</taxon>
        <taxon>Pseudomonadati</taxon>
        <taxon>Pseudomonadota</taxon>
        <taxon>Alphaproteobacteria</taxon>
        <taxon>Hyphomicrobiales</taxon>
        <taxon>Parvibaculaceae</taxon>
        <taxon>Parvibaculum</taxon>
    </lineage>
</organism>
<accession>A0A6N6VK74</accession>
<gene>
    <name evidence="2" type="ORF">F2P47_06495</name>
</gene>
<reference evidence="2 3" key="1">
    <citation type="submission" date="2019-09" db="EMBL/GenBank/DDBJ databases">
        <title>Parvibaculum sedimenti sp. nov., isolated from sediment.</title>
        <authorList>
            <person name="Wang Y."/>
        </authorList>
    </citation>
    <scope>NUCLEOTIDE SEQUENCE [LARGE SCALE GENOMIC DNA]</scope>
    <source>
        <strain evidence="2 3">HXT-9</strain>
    </source>
</reference>
<keyword evidence="3" id="KW-1185">Reference proteome</keyword>
<comment type="caution">
    <text evidence="2">The sequence shown here is derived from an EMBL/GenBank/DDBJ whole genome shotgun (WGS) entry which is preliminary data.</text>
</comment>
<dbReference type="InterPro" id="IPR011195">
    <property type="entry name" value="UCP010256"/>
</dbReference>
<sequence>MTEVLGDFIRALRAADVRVSTSESIDAGRVVDLVGLGEREILRHALSQVLAKTEDEKQAFRDTFDRYFAFDQFKAKSETSTQQQGDAEREPNAGETQNGSGGMPGPGGGGTEGQPSGGAPAPQDLVAMLEGGDQAALQMALAEAARQAQLNRIRLFTQRGMYTRRMMEIMGLDALNDEIERRESGDPKGAERLSDARDALREQVRDYVEKQLEIFTANAGRQLREEVLSQVRLSNVDRSDMKIMRALVAKMAKRLVALHSRRKKVEKRGQLDMRRTIRANVEFDGLFFHTIWKQQKIDRPKVMAICDVSGSVAQVARFLLMFLYSLQEVLPRVRSFAFSGQLGETTELFERERDIEKALARALMEHGGGSTDYGQAFLDFERLALDDVDHRTTVLILGDARSNYGNPRGDILKKIHARARRVIWLNPEPRSLWNSGDSEMKRLAPYCDTAKTCASLKDLERVISELLRHAT</sequence>
<dbReference type="InterPro" id="IPR008912">
    <property type="entry name" value="Uncharacterised_CoxE"/>
</dbReference>
<dbReference type="EMBL" id="WESC01000005">
    <property type="protein sequence ID" value="KAB7740695.1"/>
    <property type="molecule type" value="Genomic_DNA"/>
</dbReference>
<dbReference type="PANTHER" id="PTHR39338:SF5">
    <property type="entry name" value="BLR6139 PROTEIN"/>
    <property type="match status" value="1"/>
</dbReference>
<dbReference type="Proteomes" id="UP000468901">
    <property type="component" value="Unassembled WGS sequence"/>
</dbReference>
<dbReference type="InterPro" id="IPR036465">
    <property type="entry name" value="vWFA_dom_sf"/>
</dbReference>
<proteinExistence type="predicted"/>
<dbReference type="AlphaFoldDB" id="A0A6N6VK74"/>
<dbReference type="SUPFAM" id="SSF53300">
    <property type="entry name" value="vWA-like"/>
    <property type="match status" value="1"/>
</dbReference>
<dbReference type="RefSeq" id="WP_152215459.1">
    <property type="nucleotide sequence ID" value="NZ_JBAQYD010000318.1"/>
</dbReference>
<feature type="region of interest" description="Disordered" evidence="1">
    <location>
        <begin position="75"/>
        <end position="124"/>
    </location>
</feature>
<feature type="compositionally biased region" description="Gly residues" evidence="1">
    <location>
        <begin position="99"/>
        <end position="116"/>
    </location>
</feature>
<protein>
    <submittedName>
        <fullName evidence="2">VWA domain-containing protein</fullName>
    </submittedName>
</protein>
<evidence type="ECO:0000256" key="1">
    <source>
        <dbReference type="SAM" id="MobiDB-lite"/>
    </source>
</evidence>
<dbReference type="PIRSF" id="PIRSF010256">
    <property type="entry name" value="CoxE_vWa"/>
    <property type="match status" value="1"/>
</dbReference>
<name>A0A6N6VK74_9HYPH</name>
<dbReference type="PANTHER" id="PTHR39338">
    <property type="entry name" value="BLL5662 PROTEIN-RELATED"/>
    <property type="match status" value="1"/>
</dbReference>
<evidence type="ECO:0000313" key="2">
    <source>
        <dbReference type="EMBL" id="KAB7740695.1"/>
    </source>
</evidence>
<evidence type="ECO:0000313" key="3">
    <source>
        <dbReference type="Proteomes" id="UP000468901"/>
    </source>
</evidence>